<gene>
    <name evidence="1" type="ORF">WMO45_13285</name>
</gene>
<dbReference type="Proteomes" id="UP001440599">
    <property type="component" value="Unassembled WGS sequence"/>
</dbReference>
<evidence type="ECO:0000313" key="2">
    <source>
        <dbReference type="Proteomes" id="UP001440599"/>
    </source>
</evidence>
<reference evidence="1 2" key="1">
    <citation type="submission" date="2024-03" db="EMBL/GenBank/DDBJ databases">
        <title>Human intestinal bacterial collection.</title>
        <authorList>
            <person name="Pauvert C."/>
            <person name="Hitch T.C.A."/>
            <person name="Clavel T."/>
        </authorList>
    </citation>
    <scope>NUCLEOTIDE SEQUENCE [LARGE SCALE GENOMIC DNA]</scope>
    <source>
        <strain evidence="1 2">CLA-AP-H34</strain>
    </source>
</reference>
<dbReference type="EMBL" id="JBBMFT010000016">
    <property type="protein sequence ID" value="MEQ2457495.1"/>
    <property type="molecule type" value="Genomic_DNA"/>
</dbReference>
<keyword evidence="2" id="KW-1185">Reference proteome</keyword>
<accession>A0ABV1EU36</accession>
<dbReference type="RefSeq" id="WP_349141368.1">
    <property type="nucleotide sequence ID" value="NZ_JBBMFT010000016.1"/>
</dbReference>
<comment type="caution">
    <text evidence="1">The sequence shown here is derived from an EMBL/GenBank/DDBJ whole genome shotgun (WGS) entry which is preliminary data.</text>
</comment>
<protein>
    <submittedName>
        <fullName evidence="1">Type II toxin-antitoxin system RelB/DinJ family antitoxin</fullName>
    </submittedName>
</protein>
<name>A0ABV1EU36_9FIRM</name>
<organism evidence="1 2">
    <name type="scientific">Flavonifractor hominis</name>
    <dbReference type="NCBI Taxonomy" id="3133178"/>
    <lineage>
        <taxon>Bacteria</taxon>
        <taxon>Bacillati</taxon>
        <taxon>Bacillota</taxon>
        <taxon>Clostridia</taxon>
        <taxon>Eubacteriales</taxon>
        <taxon>Oscillospiraceae</taxon>
        <taxon>Flavonifractor</taxon>
    </lineage>
</organism>
<dbReference type="InterPro" id="IPR007337">
    <property type="entry name" value="RelB/DinJ"/>
</dbReference>
<dbReference type="Pfam" id="PF04221">
    <property type="entry name" value="RelB"/>
    <property type="match status" value="1"/>
</dbReference>
<sequence length="102" mass="11540">MAMDATLQIRMNGDLKTQVEELYRNLGTSFAEAVRIFAQQSLREGGMPFRPTLKTWDEMTAQEISAKLSRSEEDIAQGKVFTQADLDRKMKERFAHGNTAAL</sequence>
<dbReference type="Gene3D" id="1.10.1220.10">
    <property type="entry name" value="Met repressor-like"/>
    <property type="match status" value="1"/>
</dbReference>
<proteinExistence type="predicted"/>
<dbReference type="InterPro" id="IPR013321">
    <property type="entry name" value="Arc_rbn_hlx_hlx"/>
</dbReference>
<evidence type="ECO:0000313" key="1">
    <source>
        <dbReference type="EMBL" id="MEQ2457495.1"/>
    </source>
</evidence>